<feature type="domain" description="Adenosine deaminase" evidence="9">
    <location>
        <begin position="30"/>
        <end position="350"/>
    </location>
</feature>
<keyword evidence="6" id="KW-0862">Zinc</keyword>
<evidence type="ECO:0000256" key="2">
    <source>
        <dbReference type="ARBA" id="ARBA00006676"/>
    </source>
</evidence>
<dbReference type="AlphaFoldDB" id="A0AAD5XNA0"/>
<evidence type="ECO:0000256" key="1">
    <source>
        <dbReference type="ARBA" id="ARBA00001947"/>
    </source>
</evidence>
<dbReference type="GO" id="GO:0046103">
    <property type="term" value="P:inosine biosynthetic process"/>
    <property type="evidence" value="ECO:0007669"/>
    <property type="project" value="TreeGrafter"/>
</dbReference>
<protein>
    <recommendedName>
        <fullName evidence="9">Adenosine deaminase domain-containing protein</fullName>
    </recommendedName>
</protein>
<evidence type="ECO:0000256" key="4">
    <source>
        <dbReference type="ARBA" id="ARBA00022723"/>
    </source>
</evidence>
<dbReference type="GO" id="GO:0006154">
    <property type="term" value="P:adenosine catabolic process"/>
    <property type="evidence" value="ECO:0007669"/>
    <property type="project" value="TreeGrafter"/>
</dbReference>
<accession>A0AAD5XNA0</accession>
<keyword evidence="7" id="KW-0546">Nucleotide metabolism</keyword>
<reference evidence="10" key="1">
    <citation type="submission" date="2020-05" db="EMBL/GenBank/DDBJ databases">
        <title>Phylogenomic resolution of chytrid fungi.</title>
        <authorList>
            <person name="Stajich J.E."/>
            <person name="Amses K."/>
            <person name="Simmons R."/>
            <person name="Seto K."/>
            <person name="Myers J."/>
            <person name="Bonds A."/>
            <person name="Quandt C.A."/>
            <person name="Barry K."/>
            <person name="Liu P."/>
            <person name="Grigoriev I."/>
            <person name="Longcore J.E."/>
            <person name="James T.Y."/>
        </authorList>
    </citation>
    <scope>NUCLEOTIDE SEQUENCE</scope>
    <source>
        <strain evidence="10">JEL0379</strain>
    </source>
</reference>
<dbReference type="GO" id="GO:0009117">
    <property type="term" value="P:nucleotide metabolic process"/>
    <property type="evidence" value="ECO:0007669"/>
    <property type="project" value="UniProtKB-KW"/>
</dbReference>
<evidence type="ECO:0000256" key="7">
    <source>
        <dbReference type="ARBA" id="ARBA00023080"/>
    </source>
</evidence>
<evidence type="ECO:0000256" key="5">
    <source>
        <dbReference type="ARBA" id="ARBA00022801"/>
    </source>
</evidence>
<comment type="caution">
    <text evidence="10">The sequence shown here is derived from an EMBL/GenBank/DDBJ whole genome shotgun (WGS) entry which is preliminary data.</text>
</comment>
<dbReference type="Proteomes" id="UP001212152">
    <property type="component" value="Unassembled WGS sequence"/>
</dbReference>
<dbReference type="SUPFAM" id="SSF51556">
    <property type="entry name" value="Metallo-dependent hydrolases"/>
    <property type="match status" value="1"/>
</dbReference>
<evidence type="ECO:0000259" key="9">
    <source>
        <dbReference type="Pfam" id="PF00962"/>
    </source>
</evidence>
<keyword evidence="11" id="KW-1185">Reference proteome</keyword>
<dbReference type="GO" id="GO:0046872">
    <property type="term" value="F:metal ion binding"/>
    <property type="evidence" value="ECO:0007669"/>
    <property type="project" value="UniProtKB-KW"/>
</dbReference>
<dbReference type="PANTHER" id="PTHR11409:SF42">
    <property type="entry name" value="ADENOSINE DEAMINASE-LIKE PROTEIN"/>
    <property type="match status" value="1"/>
</dbReference>
<sequence>MKAPTVPNTSFVDKEFGGVDQLLEYCKALPKIELHAHLNGSISPESLRQLAEKRLAGTVGEAEAATGALSVLEALEWKDTFDLKDFFPMFKHIYALTNNMAWLVFIVHGVIKDFEDDGVRYLELRSTPRDDASTGLTKELYVQTVLQAISTSPATKISTRLILTIDRRHSPEVAMQIVDLAIRFRDQGVVGVDLAGDPYAADFDCKHALLKAKAAGLKVTIHLGEIENREAESASMLEVRPDRLGHATFLSEQLRAHVYEERIAVEMCMTSNVLCRTVSSYEEHHIKEALELDHPSILCTDDKSIFASPLSCEYALAASTFSMTKQQLFDLSKKSIDAIFANSEEKTRLRGVWDTWAP</sequence>
<keyword evidence="4" id="KW-0479">Metal-binding</keyword>
<evidence type="ECO:0000256" key="3">
    <source>
        <dbReference type="ARBA" id="ARBA00011245"/>
    </source>
</evidence>
<organism evidence="10 11">
    <name type="scientific">Geranomyces variabilis</name>
    <dbReference type="NCBI Taxonomy" id="109894"/>
    <lineage>
        <taxon>Eukaryota</taxon>
        <taxon>Fungi</taxon>
        <taxon>Fungi incertae sedis</taxon>
        <taxon>Chytridiomycota</taxon>
        <taxon>Chytridiomycota incertae sedis</taxon>
        <taxon>Chytridiomycetes</taxon>
        <taxon>Spizellomycetales</taxon>
        <taxon>Powellomycetaceae</taxon>
        <taxon>Geranomyces</taxon>
    </lineage>
</organism>
<dbReference type="InterPro" id="IPR001365">
    <property type="entry name" value="A_deaminase_dom"/>
</dbReference>
<name>A0AAD5XNA0_9FUNG</name>
<comment type="similarity">
    <text evidence="2">Belongs to the metallo-dependent hydrolases superfamily. Adenosine and AMP deaminases family.</text>
</comment>
<dbReference type="Gene3D" id="3.20.20.140">
    <property type="entry name" value="Metal-dependent hydrolases"/>
    <property type="match status" value="1"/>
</dbReference>
<comment type="cofactor">
    <cofactor evidence="1">
        <name>Zn(2+)</name>
        <dbReference type="ChEBI" id="CHEBI:29105"/>
    </cofactor>
</comment>
<dbReference type="InterPro" id="IPR006330">
    <property type="entry name" value="Ado/ade_deaminase"/>
</dbReference>
<comment type="subunit">
    <text evidence="3">Monomer.</text>
</comment>
<dbReference type="GO" id="GO:0004000">
    <property type="term" value="F:adenosine deaminase activity"/>
    <property type="evidence" value="ECO:0007669"/>
    <property type="project" value="TreeGrafter"/>
</dbReference>
<gene>
    <name evidence="10" type="ORF">HDU87_006583</name>
</gene>
<dbReference type="CDD" id="cd00443">
    <property type="entry name" value="ADA_AMPD"/>
    <property type="match status" value="1"/>
</dbReference>
<dbReference type="InterPro" id="IPR032466">
    <property type="entry name" value="Metal_Hydrolase"/>
</dbReference>
<evidence type="ECO:0000256" key="8">
    <source>
        <dbReference type="ARBA" id="ARBA00048787"/>
    </source>
</evidence>
<keyword evidence="5" id="KW-0378">Hydrolase</keyword>
<dbReference type="EMBL" id="JADGJQ010000058">
    <property type="protein sequence ID" value="KAJ3174917.1"/>
    <property type="molecule type" value="Genomic_DNA"/>
</dbReference>
<comment type="catalytic activity">
    <reaction evidence="8">
        <text>N(6)-methyl-AMP + H2O + H(+) = IMP + methylamine</text>
        <dbReference type="Rhea" id="RHEA:16001"/>
        <dbReference type="ChEBI" id="CHEBI:15377"/>
        <dbReference type="ChEBI" id="CHEBI:15378"/>
        <dbReference type="ChEBI" id="CHEBI:58053"/>
        <dbReference type="ChEBI" id="CHEBI:59338"/>
        <dbReference type="ChEBI" id="CHEBI:144842"/>
    </reaction>
    <physiologicalReaction direction="left-to-right" evidence="8">
        <dbReference type="Rhea" id="RHEA:16002"/>
    </physiologicalReaction>
</comment>
<proteinExistence type="inferred from homology"/>
<evidence type="ECO:0000256" key="6">
    <source>
        <dbReference type="ARBA" id="ARBA00022833"/>
    </source>
</evidence>
<evidence type="ECO:0000313" key="10">
    <source>
        <dbReference type="EMBL" id="KAJ3174917.1"/>
    </source>
</evidence>
<dbReference type="FunFam" id="3.20.20.140:FF:000033">
    <property type="entry name" value="Adenosine deaminase-like protein"/>
    <property type="match status" value="1"/>
</dbReference>
<dbReference type="PANTHER" id="PTHR11409">
    <property type="entry name" value="ADENOSINE DEAMINASE"/>
    <property type="match status" value="1"/>
</dbReference>
<dbReference type="Pfam" id="PF00962">
    <property type="entry name" value="A_deaminase"/>
    <property type="match status" value="1"/>
</dbReference>
<evidence type="ECO:0000313" key="11">
    <source>
        <dbReference type="Proteomes" id="UP001212152"/>
    </source>
</evidence>